<accession>A0AAV9U683</accession>
<name>A0AAV9U683_9PEZI</name>
<sequence length="196" mass="22013">MHAQEPQELNANGLADFGNATSRWGCYESTVLMEYVDDIAQAKLHPQSTKEKAHSRLWADHVSRNIVPNFYRYLQAQDADKQAEHGREFEKQVNALMEAADPAGPFFKGSTISFVDVSVAPWILRCSRVLQPYRGWQPPSEDSRLGRFIAALEGHAGIKATTSGDELYLDSYERYAENRPNTSQVAKAINEDRGLP</sequence>
<feature type="domain" description="GST C-terminal" evidence="1">
    <location>
        <begin position="48"/>
        <end position="184"/>
    </location>
</feature>
<dbReference type="PANTHER" id="PTHR43968">
    <property type="match status" value="1"/>
</dbReference>
<protein>
    <submittedName>
        <fullName evidence="2">Glutathione S-transferase U1</fullName>
    </submittedName>
</protein>
<evidence type="ECO:0000313" key="3">
    <source>
        <dbReference type="Proteomes" id="UP001375240"/>
    </source>
</evidence>
<dbReference type="InterPro" id="IPR010987">
    <property type="entry name" value="Glutathione-S-Trfase_C-like"/>
</dbReference>
<dbReference type="GO" id="GO:0005737">
    <property type="term" value="C:cytoplasm"/>
    <property type="evidence" value="ECO:0007669"/>
    <property type="project" value="TreeGrafter"/>
</dbReference>
<dbReference type="EMBL" id="JAVHNQ010000012">
    <property type="protein sequence ID" value="KAK6335493.1"/>
    <property type="molecule type" value="Genomic_DNA"/>
</dbReference>
<dbReference type="Gene3D" id="1.20.1050.10">
    <property type="match status" value="1"/>
</dbReference>
<evidence type="ECO:0000313" key="2">
    <source>
        <dbReference type="EMBL" id="KAK6335493.1"/>
    </source>
</evidence>
<dbReference type="SUPFAM" id="SSF47616">
    <property type="entry name" value="GST C-terminal domain-like"/>
    <property type="match status" value="1"/>
</dbReference>
<reference evidence="2 3" key="1">
    <citation type="submission" date="2019-10" db="EMBL/GenBank/DDBJ databases">
        <authorList>
            <person name="Palmer J.M."/>
        </authorList>
    </citation>
    <scope>NUCLEOTIDE SEQUENCE [LARGE SCALE GENOMIC DNA]</scope>
    <source>
        <strain evidence="2 3">TWF696</strain>
    </source>
</reference>
<organism evidence="2 3">
    <name type="scientific">Orbilia brochopaga</name>
    <dbReference type="NCBI Taxonomy" id="3140254"/>
    <lineage>
        <taxon>Eukaryota</taxon>
        <taxon>Fungi</taxon>
        <taxon>Dikarya</taxon>
        <taxon>Ascomycota</taxon>
        <taxon>Pezizomycotina</taxon>
        <taxon>Orbiliomycetes</taxon>
        <taxon>Orbiliales</taxon>
        <taxon>Orbiliaceae</taxon>
        <taxon>Orbilia</taxon>
    </lineage>
</organism>
<comment type="caution">
    <text evidence="2">The sequence shown here is derived from an EMBL/GenBank/DDBJ whole genome shotgun (WGS) entry which is preliminary data.</text>
</comment>
<dbReference type="Proteomes" id="UP001375240">
    <property type="component" value="Unassembled WGS sequence"/>
</dbReference>
<dbReference type="PROSITE" id="PS50405">
    <property type="entry name" value="GST_CTER"/>
    <property type="match status" value="1"/>
</dbReference>
<evidence type="ECO:0000259" key="1">
    <source>
        <dbReference type="PROSITE" id="PS50405"/>
    </source>
</evidence>
<proteinExistence type="predicted"/>
<keyword evidence="3" id="KW-1185">Reference proteome</keyword>
<dbReference type="InterPro" id="IPR050983">
    <property type="entry name" value="GST_Omega/HSP26"/>
</dbReference>
<dbReference type="PANTHER" id="PTHR43968:SF6">
    <property type="entry name" value="GLUTATHIONE S-TRANSFERASE OMEGA"/>
    <property type="match status" value="1"/>
</dbReference>
<dbReference type="InterPro" id="IPR036282">
    <property type="entry name" value="Glutathione-S-Trfase_C_sf"/>
</dbReference>
<gene>
    <name evidence="2" type="primary">GSTU1</name>
    <name evidence="2" type="ORF">TWF696_002267</name>
</gene>
<dbReference type="AlphaFoldDB" id="A0AAV9U683"/>